<proteinExistence type="inferred from homology"/>
<dbReference type="STRING" id="284811.Q75ER5"/>
<name>Q75ER5_EREGS</name>
<evidence type="ECO:0000313" key="5">
    <source>
        <dbReference type="EMBL" id="AAS50379.1"/>
    </source>
</evidence>
<evidence type="ECO:0000313" key="6">
    <source>
        <dbReference type="Proteomes" id="UP000000591"/>
    </source>
</evidence>
<evidence type="ECO:0000256" key="3">
    <source>
        <dbReference type="ARBA" id="ARBA00022833"/>
    </source>
</evidence>
<dbReference type="EMBL" id="AE016814">
    <property type="protein sequence ID" value="AAS50379.1"/>
    <property type="molecule type" value="Genomic_DNA"/>
</dbReference>
<dbReference type="PANTHER" id="PTHR14742:SF0">
    <property type="entry name" value="RIBONUCLEASE P PROTEIN SUBUNIT P21"/>
    <property type="match status" value="1"/>
</dbReference>
<dbReference type="InParanoid" id="Q75ER5"/>
<keyword evidence="2" id="KW-0479">Metal-binding</keyword>
<dbReference type="KEGG" id="ago:AGOS_AAR014C"/>
<dbReference type="PANTHER" id="PTHR14742">
    <property type="entry name" value="RIBONUCLEASE P SUBUNIT P21"/>
    <property type="match status" value="1"/>
</dbReference>
<dbReference type="InterPro" id="IPR007175">
    <property type="entry name" value="Rpr2/Snm1/Rpp21"/>
</dbReference>
<gene>
    <name evidence="5" type="ORF">AGOS_AAR014C</name>
</gene>
<reference evidence="5 6" key="1">
    <citation type="journal article" date="2004" name="Science">
        <title>The Ashbya gossypii genome as a tool for mapping the ancient Saccharomyces cerevisiae genome.</title>
        <authorList>
            <person name="Dietrich F.S."/>
            <person name="Voegeli S."/>
            <person name="Brachat S."/>
            <person name="Lerch A."/>
            <person name="Gates K."/>
            <person name="Steiner S."/>
            <person name="Mohr C."/>
            <person name="Pohlmann R."/>
            <person name="Luedi P."/>
            <person name="Choi S."/>
            <person name="Wing R.A."/>
            <person name="Flavier A."/>
            <person name="Gaffney T.D."/>
            <person name="Philippsen P."/>
        </authorList>
    </citation>
    <scope>NUCLEOTIDE SEQUENCE [LARGE SCALE GENOMIC DNA]</scope>
    <source>
        <strain evidence="6">ATCC 10895 / CBS 109.51 / FGSC 9923 / NRRL Y-1056</strain>
    </source>
</reference>
<keyword evidence="1" id="KW-0819">tRNA processing</keyword>
<dbReference type="GO" id="GO:0046872">
    <property type="term" value="F:metal ion binding"/>
    <property type="evidence" value="ECO:0007669"/>
    <property type="project" value="UniProtKB-KW"/>
</dbReference>
<dbReference type="RefSeq" id="NP_982555.1">
    <property type="nucleotide sequence ID" value="NM_207908.1"/>
</dbReference>
<dbReference type="GO" id="GO:0008033">
    <property type="term" value="P:tRNA processing"/>
    <property type="evidence" value="ECO:0000318"/>
    <property type="project" value="GO_Central"/>
</dbReference>
<dbReference type="GO" id="GO:0005655">
    <property type="term" value="C:nucleolar ribonuclease P complex"/>
    <property type="evidence" value="ECO:0000318"/>
    <property type="project" value="GO_Central"/>
</dbReference>
<accession>Q75ER5</accession>
<dbReference type="Pfam" id="PF04032">
    <property type="entry name" value="Rpr2"/>
    <property type="match status" value="1"/>
</dbReference>
<reference evidence="6" key="2">
    <citation type="journal article" date="2013" name="G3 (Bethesda)">
        <title>Genomes of Ashbya fungi isolated from insects reveal four mating-type loci, numerous translocations, lack of transposons, and distinct gene duplications.</title>
        <authorList>
            <person name="Dietrich F.S."/>
            <person name="Voegeli S."/>
            <person name="Kuo S."/>
            <person name="Philippsen P."/>
        </authorList>
    </citation>
    <scope>GENOME REANNOTATION</scope>
    <source>
        <strain evidence="6">ATCC 10895 / CBS 109.51 / FGSC 9923 / NRRL Y-1056</strain>
    </source>
</reference>
<keyword evidence="6" id="KW-1185">Reference proteome</keyword>
<protein>
    <submittedName>
        <fullName evidence="5">AAR014Cp</fullName>
    </submittedName>
</protein>
<evidence type="ECO:0000256" key="1">
    <source>
        <dbReference type="ARBA" id="ARBA00022694"/>
    </source>
</evidence>
<dbReference type="OMA" id="CKKCHRI"/>
<dbReference type="OrthoDB" id="128536at2759"/>
<dbReference type="Proteomes" id="UP000000591">
    <property type="component" value="Chromosome I"/>
</dbReference>
<dbReference type="HOGENOM" id="CLU_079140_4_1_1"/>
<dbReference type="FunCoup" id="Q75ER5">
    <property type="interactions" value="29"/>
</dbReference>
<keyword evidence="3" id="KW-0862">Zinc</keyword>
<evidence type="ECO:0000256" key="2">
    <source>
        <dbReference type="ARBA" id="ARBA00022723"/>
    </source>
</evidence>
<sequence length="156" mass="17677">MAKKDKRQSPQTRVDDDGVLQIAPPRTVGNKEQLQRANYLLQLAALHTMQNKSDQWQALPRAYLGTLDLIQKKTKIALTPALKRTVCKGCRRLLVPYRTVTSRVQNESRLGRENPRGDVLVQTCLCGRAKRFPFGKDTSYKTYTERDGTLLDMSGT</sequence>
<comment type="similarity">
    <text evidence="4">Belongs to the eukaryotic/archaeal RNase P protein component 4 family.</text>
</comment>
<dbReference type="Gene3D" id="6.20.50.20">
    <property type="match status" value="1"/>
</dbReference>
<evidence type="ECO:0000256" key="4">
    <source>
        <dbReference type="ARBA" id="ARBA00038402"/>
    </source>
</evidence>
<dbReference type="eggNOG" id="KOG4394">
    <property type="taxonomic scope" value="Eukaryota"/>
</dbReference>
<dbReference type="GeneID" id="4618457"/>
<organism evidence="5 6">
    <name type="scientific">Eremothecium gossypii (strain ATCC 10895 / CBS 109.51 / FGSC 9923 / NRRL Y-1056)</name>
    <name type="common">Yeast</name>
    <name type="synonym">Ashbya gossypii</name>
    <dbReference type="NCBI Taxonomy" id="284811"/>
    <lineage>
        <taxon>Eukaryota</taxon>
        <taxon>Fungi</taxon>
        <taxon>Dikarya</taxon>
        <taxon>Ascomycota</taxon>
        <taxon>Saccharomycotina</taxon>
        <taxon>Saccharomycetes</taxon>
        <taxon>Saccharomycetales</taxon>
        <taxon>Saccharomycetaceae</taxon>
        <taxon>Eremothecium</taxon>
    </lineage>
</organism>
<dbReference type="AlphaFoldDB" id="Q75ER5"/>